<feature type="compositionally biased region" description="Basic and acidic residues" evidence="1">
    <location>
        <begin position="1"/>
        <end position="13"/>
    </location>
</feature>
<dbReference type="RefSeq" id="WP_176145720.1">
    <property type="nucleotide sequence ID" value="NZ_CP054927.1"/>
</dbReference>
<feature type="domain" description="BioF2-like acetyltransferase" evidence="2">
    <location>
        <begin position="185"/>
        <end position="312"/>
    </location>
</feature>
<keyword evidence="6" id="KW-1185">Reference proteome</keyword>
<keyword evidence="4" id="KW-0614">Plasmid</keyword>
<reference evidence="4 5" key="1">
    <citation type="submission" date="2020-06" db="EMBL/GenBank/DDBJ databases">
        <title>Genome mining for natural products.</title>
        <authorList>
            <person name="Zhang B."/>
            <person name="Shi J."/>
            <person name="Ge H."/>
        </authorList>
    </citation>
    <scope>NUCLEOTIDE SEQUENCE [LARGE SCALE GENOMIC DNA]</scope>
    <source>
        <strain evidence="4 5">NA06532</strain>
        <plasmid evidence="4 5">unnamed1</plasmid>
    </source>
</reference>
<evidence type="ECO:0000259" key="2">
    <source>
        <dbReference type="Pfam" id="PF13480"/>
    </source>
</evidence>
<feature type="region of interest" description="Disordered" evidence="1">
    <location>
        <begin position="1"/>
        <end position="41"/>
    </location>
</feature>
<dbReference type="EMBL" id="CP054927">
    <property type="protein sequence ID" value="QKW47844.1"/>
    <property type="molecule type" value="Genomic_DNA"/>
</dbReference>
<evidence type="ECO:0000313" key="4">
    <source>
        <dbReference type="EMBL" id="QKW47844.1"/>
    </source>
</evidence>
<dbReference type="Proteomes" id="UP000509345">
    <property type="component" value="Plasmid unnamed1"/>
</dbReference>
<evidence type="ECO:0000313" key="5">
    <source>
        <dbReference type="Proteomes" id="UP000509345"/>
    </source>
</evidence>
<dbReference type="InterPro" id="IPR038740">
    <property type="entry name" value="BioF2-like_GNAT_dom"/>
</dbReference>
<keyword evidence="3" id="KW-0012">Acyltransferase</keyword>
<dbReference type="EC" id="2.3.1.-" evidence="3"/>
<sequence>MNRNEDRASRSPEEAAAPPPFLRRDVRKAGDPGGPLQVAPLGELRPEQEAYWQALYDLYGSLVQQSPAYARAVGESGRYVLVVMGHRGVFPLQLGSDVCTALGGDRPLLADGTGPLPLVPLVAAAAEATGLPVYLPLVDASLAEAGVVEAFSVWERPPNSLIDWSLDGADLWDRVTERGGSQWSRKQRLIERDGLILSFGRSGEAAAEEVLRIDDRSWKSAHRQNMRAREGQDKLYAGLIGSGVLTATFLRDGDRSVAFRLDSRVKGRLTCLKWSYDESYRRYSPGVHLLTQGLRQEWCGRGIEVVDLHGSPDSLKDLLCTDRVSRVDLWYGDPLAGARRAAERTGFDRRMRAVRDGGKGLRHAFE</sequence>
<accession>A0A7H8N046</accession>
<dbReference type="EMBL" id="JBEJUE010000042">
    <property type="protein sequence ID" value="MER0428753.1"/>
    <property type="molecule type" value="Genomic_DNA"/>
</dbReference>
<evidence type="ECO:0000256" key="1">
    <source>
        <dbReference type="SAM" id="MobiDB-lite"/>
    </source>
</evidence>
<dbReference type="SUPFAM" id="SSF55729">
    <property type="entry name" value="Acyl-CoA N-acyltransferases (Nat)"/>
    <property type="match status" value="1"/>
</dbReference>
<protein>
    <submittedName>
        <fullName evidence="4">GNAT family N-acetyltransferase</fullName>
        <ecNumber evidence="3">2.3.1.-</ecNumber>
    </submittedName>
</protein>
<gene>
    <name evidence="3" type="ORF">ABR748_31760</name>
    <name evidence="4" type="ORF">HUT09_35500</name>
</gene>
<proteinExistence type="predicted"/>
<dbReference type="GeneID" id="87636575"/>
<reference evidence="3 6" key="2">
    <citation type="submission" date="2024-01" db="EMBL/GenBank/DDBJ databases">
        <title>Metagenomic exploration of the rhizosphere soil microbial community and their significance in facilitating the development of wild simulated ginseng.</title>
        <authorList>
            <person name="Huang J."/>
        </authorList>
    </citation>
    <scope>NUCLEOTIDE SEQUENCE [LARGE SCALE GENOMIC DNA]</scope>
    <source>
        <strain evidence="3 6">WY141</strain>
    </source>
</reference>
<dbReference type="InterPro" id="IPR016181">
    <property type="entry name" value="Acyl_CoA_acyltransferase"/>
</dbReference>
<keyword evidence="4" id="KW-0808">Transferase</keyword>
<dbReference type="Proteomes" id="UP001456562">
    <property type="component" value="Unassembled WGS sequence"/>
</dbReference>
<dbReference type="Pfam" id="PF13480">
    <property type="entry name" value="Acetyltransf_6"/>
    <property type="match status" value="1"/>
</dbReference>
<name>A0A7H8N046_STRMI</name>
<evidence type="ECO:0000313" key="6">
    <source>
        <dbReference type="Proteomes" id="UP001456562"/>
    </source>
</evidence>
<organism evidence="4 5">
    <name type="scientific">Streptomyces microflavus</name>
    <name type="common">Streptomyces lipmanii</name>
    <dbReference type="NCBI Taxonomy" id="1919"/>
    <lineage>
        <taxon>Bacteria</taxon>
        <taxon>Bacillati</taxon>
        <taxon>Actinomycetota</taxon>
        <taxon>Actinomycetes</taxon>
        <taxon>Kitasatosporales</taxon>
        <taxon>Streptomycetaceae</taxon>
        <taxon>Streptomyces</taxon>
    </lineage>
</organism>
<dbReference type="GO" id="GO:0016746">
    <property type="term" value="F:acyltransferase activity"/>
    <property type="evidence" value="ECO:0007669"/>
    <property type="project" value="UniProtKB-KW"/>
</dbReference>
<evidence type="ECO:0000313" key="3">
    <source>
        <dbReference type="EMBL" id="MER0428753.1"/>
    </source>
</evidence>
<geneLocation type="plasmid" evidence="4 5">
    <name>unnamed1</name>
</geneLocation>
<dbReference type="AlphaFoldDB" id="A0A7H8N046"/>